<proteinExistence type="predicted"/>
<dbReference type="Proteomes" id="UP000027734">
    <property type="component" value="Unassembled WGS sequence"/>
</dbReference>
<gene>
    <name evidence="1" type="ORF">DSW25_08205</name>
</gene>
<protein>
    <submittedName>
        <fullName evidence="1">Uncharacterized protein</fullName>
    </submittedName>
</protein>
<reference evidence="1 2" key="1">
    <citation type="submission" date="2014-01" db="EMBL/GenBank/DDBJ databases">
        <title>Sulfitobacter donghicola JCM 14565 Genome Sequencing.</title>
        <authorList>
            <person name="Lai Q."/>
            <person name="Hong Z."/>
        </authorList>
    </citation>
    <scope>NUCLEOTIDE SEQUENCE [LARGE SCALE GENOMIC DNA]</scope>
    <source>
        <strain evidence="1 2">JCM 14565</strain>
    </source>
</reference>
<evidence type="ECO:0000313" key="1">
    <source>
        <dbReference type="EMBL" id="KEJ90336.1"/>
    </source>
</evidence>
<sequence>MPKDFAQSSLLSGLGSSSNRMHLVGPIEAHGKVQTDGTTLCFRHLRDPDHGFVKPPYPHISQVLNTTQDCSARVTRVASTIL</sequence>
<keyword evidence="2" id="KW-1185">Reference proteome</keyword>
<name>A0A073ILF2_9RHOB</name>
<dbReference type="EMBL" id="JAMC01000002">
    <property type="protein sequence ID" value="KEJ90336.1"/>
    <property type="molecule type" value="Genomic_DNA"/>
</dbReference>
<organism evidence="1 2">
    <name type="scientific">Sulfitobacter donghicola DSW-25 = KCTC 12864 = JCM 14565</name>
    <dbReference type="NCBI Taxonomy" id="1300350"/>
    <lineage>
        <taxon>Bacteria</taxon>
        <taxon>Pseudomonadati</taxon>
        <taxon>Pseudomonadota</taxon>
        <taxon>Alphaproteobacteria</taxon>
        <taxon>Rhodobacterales</taxon>
        <taxon>Roseobacteraceae</taxon>
        <taxon>Sulfitobacter</taxon>
    </lineage>
</organism>
<dbReference type="AlphaFoldDB" id="A0A073ILF2"/>
<evidence type="ECO:0000313" key="2">
    <source>
        <dbReference type="Proteomes" id="UP000027734"/>
    </source>
</evidence>
<accession>A0A073ILF2</accession>
<comment type="caution">
    <text evidence="1">The sequence shown here is derived from an EMBL/GenBank/DDBJ whole genome shotgun (WGS) entry which is preliminary data.</text>
</comment>